<name>A0A7J9KR89_GOSSC</name>
<keyword evidence="2" id="KW-1185">Reference proteome</keyword>
<dbReference type="PANTHER" id="PTHR48200:SF1">
    <property type="entry name" value="AMINOTRANSFERASE-LIKE PLANT MOBILE DOMAIN-CONTAINING PROTEIN"/>
    <property type="match status" value="1"/>
</dbReference>
<reference evidence="1 2" key="1">
    <citation type="journal article" date="2019" name="Genome Biol. Evol.">
        <title>Insights into the evolution of the New World diploid cottons (Gossypium, subgenus Houzingenia) based on genome sequencing.</title>
        <authorList>
            <person name="Grover C.E."/>
            <person name="Arick M.A. 2nd"/>
            <person name="Thrash A."/>
            <person name="Conover J.L."/>
            <person name="Sanders W.S."/>
            <person name="Peterson D.G."/>
            <person name="Frelichowski J.E."/>
            <person name="Scheffler J.A."/>
            <person name="Scheffler B.E."/>
            <person name="Wendel J.F."/>
        </authorList>
    </citation>
    <scope>NUCLEOTIDE SEQUENCE [LARGE SCALE GENOMIC DNA]</scope>
    <source>
        <strain evidence="1">1</strain>
        <tissue evidence="1">Leaf</tissue>
    </source>
</reference>
<dbReference type="AlphaFoldDB" id="A0A7J9KR89"/>
<dbReference type="EMBL" id="JABFAF010000002">
    <property type="protein sequence ID" value="MBA0848856.1"/>
    <property type="molecule type" value="Genomic_DNA"/>
</dbReference>
<proteinExistence type="predicted"/>
<dbReference type="PANTHER" id="PTHR48200">
    <property type="entry name" value="PROTEIN, PUTATIVE-RELATED"/>
    <property type="match status" value="1"/>
</dbReference>
<dbReference type="Proteomes" id="UP000593576">
    <property type="component" value="Unassembled WGS sequence"/>
</dbReference>
<comment type="caution">
    <text evidence="1">The sequence shown here is derived from an EMBL/GenBank/DDBJ whole genome shotgun (WGS) entry which is preliminary data.</text>
</comment>
<feature type="non-terminal residue" evidence="1">
    <location>
        <position position="56"/>
    </location>
</feature>
<organism evidence="1 2">
    <name type="scientific">Gossypium schwendimanii</name>
    <name type="common">Cotton</name>
    <dbReference type="NCBI Taxonomy" id="34291"/>
    <lineage>
        <taxon>Eukaryota</taxon>
        <taxon>Viridiplantae</taxon>
        <taxon>Streptophyta</taxon>
        <taxon>Embryophyta</taxon>
        <taxon>Tracheophyta</taxon>
        <taxon>Spermatophyta</taxon>
        <taxon>Magnoliopsida</taxon>
        <taxon>eudicotyledons</taxon>
        <taxon>Gunneridae</taxon>
        <taxon>Pentapetalae</taxon>
        <taxon>rosids</taxon>
        <taxon>malvids</taxon>
        <taxon>Malvales</taxon>
        <taxon>Malvaceae</taxon>
        <taxon>Malvoideae</taxon>
        <taxon>Gossypium</taxon>
    </lineage>
</organism>
<evidence type="ECO:0000313" key="2">
    <source>
        <dbReference type="Proteomes" id="UP000593576"/>
    </source>
</evidence>
<protein>
    <submittedName>
        <fullName evidence="1">Uncharacterized protein</fullName>
    </submittedName>
</protein>
<dbReference type="OrthoDB" id="3358371at2759"/>
<gene>
    <name evidence="1" type="ORF">Goshw_008001</name>
</gene>
<accession>A0A7J9KR89</accession>
<sequence>MKMLNESSLDGTKTIWSRQFVPATQGLAQCELSYKDDGYKKKIREMTNAWKQIHRM</sequence>
<evidence type="ECO:0000313" key="1">
    <source>
        <dbReference type="EMBL" id="MBA0848856.1"/>
    </source>
</evidence>